<keyword evidence="3" id="KW-1185">Reference proteome</keyword>
<dbReference type="RefSeq" id="WP_029911593.1">
    <property type="nucleotide sequence ID" value="NZ_AP020335.1"/>
</dbReference>
<dbReference type="AlphaFoldDB" id="A0A066ZQP0"/>
<comment type="caution">
    <text evidence="2">The sequence shown here is derived from an EMBL/GenBank/DDBJ whole genome shotgun (WGS) entry which is preliminary data.</text>
</comment>
<evidence type="ECO:0008006" key="4">
    <source>
        <dbReference type="Google" id="ProtNLM"/>
    </source>
</evidence>
<gene>
    <name evidence="2" type="ORF">EI16_07465</name>
</gene>
<evidence type="ECO:0000313" key="3">
    <source>
        <dbReference type="Proteomes" id="UP000027341"/>
    </source>
</evidence>
<organism evidence="2 3">
    <name type="scientific">Hydrogenovibrio marinus</name>
    <dbReference type="NCBI Taxonomy" id="28885"/>
    <lineage>
        <taxon>Bacteria</taxon>
        <taxon>Pseudomonadati</taxon>
        <taxon>Pseudomonadota</taxon>
        <taxon>Gammaproteobacteria</taxon>
        <taxon>Thiotrichales</taxon>
        <taxon>Piscirickettsiaceae</taxon>
        <taxon>Hydrogenovibrio</taxon>
    </lineage>
</organism>
<name>A0A066ZQP0_HYDMR</name>
<accession>A0A066ZQP0</accession>
<sequence length="129" mass="14509">MAYMVLFSALYSHWAAAIPLPESGQNVEISMHHNMNHQGMMMGDMTMSGSMHIVAMTQDLPKMSYAHYCPYCHGPCDYDMDTCHVIYPVADLVMQEFHFAVPSEMPVFALQTTLPVAPTSKHIRPPKFA</sequence>
<evidence type="ECO:0000313" key="2">
    <source>
        <dbReference type="EMBL" id="KDN96118.1"/>
    </source>
</evidence>
<proteinExistence type="predicted"/>
<feature type="chain" id="PRO_5001635893" description="DUF2946 domain-containing protein" evidence="1">
    <location>
        <begin position="18"/>
        <end position="129"/>
    </location>
</feature>
<evidence type="ECO:0000256" key="1">
    <source>
        <dbReference type="SAM" id="SignalP"/>
    </source>
</evidence>
<dbReference type="STRING" id="28885.EI16_07465"/>
<reference evidence="2 3" key="1">
    <citation type="submission" date="2014-04" db="EMBL/GenBank/DDBJ databases">
        <title>Draft genome sequence of Hydrogenovibrio marinus MH-110, a model organism for aerobic H2 metabolism.</title>
        <authorList>
            <person name="Cha H.J."/>
            <person name="Jo B.H."/>
            <person name="Hwang B.H."/>
        </authorList>
    </citation>
    <scope>NUCLEOTIDE SEQUENCE [LARGE SCALE GENOMIC DNA]</scope>
    <source>
        <strain evidence="2 3">MH-110</strain>
    </source>
</reference>
<dbReference type="EMBL" id="JMIU01000001">
    <property type="protein sequence ID" value="KDN96118.1"/>
    <property type="molecule type" value="Genomic_DNA"/>
</dbReference>
<dbReference type="Proteomes" id="UP000027341">
    <property type="component" value="Unassembled WGS sequence"/>
</dbReference>
<keyword evidence="1" id="KW-0732">Signal</keyword>
<protein>
    <recommendedName>
        <fullName evidence="4">DUF2946 domain-containing protein</fullName>
    </recommendedName>
</protein>
<feature type="signal peptide" evidence="1">
    <location>
        <begin position="1"/>
        <end position="17"/>
    </location>
</feature>